<keyword evidence="2" id="KW-1185">Reference proteome</keyword>
<protein>
    <submittedName>
        <fullName evidence="1">Uncharacterized protein</fullName>
    </submittedName>
</protein>
<name>A0AAV2A6T6_9ARAC</name>
<dbReference type="Proteomes" id="UP001497382">
    <property type="component" value="Unassembled WGS sequence"/>
</dbReference>
<sequence>STKEGGWLFGTKHFLRPPKPSQMKPIAVIRWKAANDVFELELF</sequence>
<comment type="caution">
    <text evidence="1">The sequence shown here is derived from an EMBL/GenBank/DDBJ whole genome shotgun (WGS) entry which is preliminary data.</text>
</comment>
<reference evidence="1 2" key="1">
    <citation type="submission" date="2024-04" db="EMBL/GenBank/DDBJ databases">
        <authorList>
            <person name="Rising A."/>
            <person name="Reimegard J."/>
            <person name="Sonavane S."/>
            <person name="Akerstrom W."/>
            <person name="Nylinder S."/>
            <person name="Hedman E."/>
            <person name="Kallberg Y."/>
        </authorList>
    </citation>
    <scope>NUCLEOTIDE SEQUENCE [LARGE SCALE GENOMIC DNA]</scope>
</reference>
<proteinExistence type="predicted"/>
<accession>A0AAV2A6T6</accession>
<dbReference type="AlphaFoldDB" id="A0AAV2A6T6"/>
<dbReference type="EMBL" id="CAXIEN010000121">
    <property type="protein sequence ID" value="CAL1279336.1"/>
    <property type="molecule type" value="Genomic_DNA"/>
</dbReference>
<evidence type="ECO:0000313" key="1">
    <source>
        <dbReference type="EMBL" id="CAL1279336.1"/>
    </source>
</evidence>
<evidence type="ECO:0000313" key="2">
    <source>
        <dbReference type="Proteomes" id="UP001497382"/>
    </source>
</evidence>
<gene>
    <name evidence="1" type="ORF">LARSCL_LOCUS10295</name>
</gene>
<organism evidence="1 2">
    <name type="scientific">Larinioides sclopetarius</name>
    <dbReference type="NCBI Taxonomy" id="280406"/>
    <lineage>
        <taxon>Eukaryota</taxon>
        <taxon>Metazoa</taxon>
        <taxon>Ecdysozoa</taxon>
        <taxon>Arthropoda</taxon>
        <taxon>Chelicerata</taxon>
        <taxon>Arachnida</taxon>
        <taxon>Araneae</taxon>
        <taxon>Araneomorphae</taxon>
        <taxon>Entelegynae</taxon>
        <taxon>Araneoidea</taxon>
        <taxon>Araneidae</taxon>
        <taxon>Larinioides</taxon>
    </lineage>
</organism>
<feature type="non-terminal residue" evidence="1">
    <location>
        <position position="1"/>
    </location>
</feature>